<dbReference type="NCBIfam" id="TIGR01534">
    <property type="entry name" value="GAPDH-I"/>
    <property type="match status" value="1"/>
</dbReference>
<evidence type="ECO:0000313" key="7">
    <source>
        <dbReference type="Proteomes" id="UP001210261"/>
    </source>
</evidence>
<dbReference type="RefSeq" id="WP_271021383.1">
    <property type="nucleotide sequence ID" value="NZ_JAQHXR010000002.1"/>
</dbReference>
<keyword evidence="7" id="KW-1185">Reference proteome</keyword>
<evidence type="ECO:0000259" key="5">
    <source>
        <dbReference type="SMART" id="SM00846"/>
    </source>
</evidence>
<feature type="domain" description="Glyceraldehyde 3-phosphate dehydrogenase NAD(P) binding" evidence="5">
    <location>
        <begin position="4"/>
        <end position="151"/>
    </location>
</feature>
<dbReference type="Proteomes" id="UP001210261">
    <property type="component" value="Unassembled WGS sequence"/>
</dbReference>
<evidence type="ECO:0000256" key="4">
    <source>
        <dbReference type="RuleBase" id="RU361160"/>
    </source>
</evidence>
<dbReference type="EC" id="1.2.1.-" evidence="4"/>
<dbReference type="SMART" id="SM00846">
    <property type="entry name" value="Gp_dh_N"/>
    <property type="match status" value="1"/>
</dbReference>
<dbReference type="InterPro" id="IPR020830">
    <property type="entry name" value="GlycerAld_3-P_DH_AS"/>
</dbReference>
<dbReference type="Gene3D" id="3.30.360.10">
    <property type="entry name" value="Dihydrodipicolinate Reductase, domain 2"/>
    <property type="match status" value="1"/>
</dbReference>
<sequence>MGKIRFFINGFGRIGRCVAQIALTKMKDRFTIVGINDLGDSDNLMYLLSHDSIHKTEITYTKLDDSLYAVNDNQIKFSSCKIPESIDILGADIVLECSGLFLDSKSVKCHLKKGAKRVIISAPVLDDTRTFVYGVNHKSYNGEEIISNASCTTNALAPVVMLLDDAFGVNSGILSTIHSYTNDQRLIDSAYYKGDFRRSRAAALNIIPTTTGAAKALHLVLPRIKDKLHGHSVRVPVADVSMIDLNINLKTNATKESINNLFYEASKGSLKGILGVDDNYGVSQDFVNNSLSGIVASDLTFVLQDKMAKIMIWYDNEWGYSNRILEMSEYILKQ</sequence>
<dbReference type="CDD" id="cd18126">
    <property type="entry name" value="GAPDH_I_C"/>
    <property type="match status" value="1"/>
</dbReference>
<dbReference type="InterPro" id="IPR020829">
    <property type="entry name" value="GlycerAld_3-P_DH_cat"/>
</dbReference>
<dbReference type="Gene3D" id="3.40.50.720">
    <property type="entry name" value="NAD(P)-binding Rossmann-like Domain"/>
    <property type="match status" value="1"/>
</dbReference>
<evidence type="ECO:0000256" key="3">
    <source>
        <dbReference type="RuleBase" id="RU000397"/>
    </source>
</evidence>
<name>A0ABT4VEF2_9HELI</name>
<dbReference type="PANTHER" id="PTHR43148">
    <property type="entry name" value="GLYCERALDEHYDE-3-PHOSPHATE DEHYDROGENASE 2"/>
    <property type="match status" value="1"/>
</dbReference>
<dbReference type="CDD" id="cd05214">
    <property type="entry name" value="GAPDH_I_N"/>
    <property type="match status" value="1"/>
</dbReference>
<dbReference type="Pfam" id="PF00044">
    <property type="entry name" value="Gp_dh_N"/>
    <property type="match status" value="1"/>
</dbReference>
<evidence type="ECO:0000256" key="2">
    <source>
        <dbReference type="ARBA" id="ARBA00023002"/>
    </source>
</evidence>
<protein>
    <recommendedName>
        <fullName evidence="4">Glyceraldehyde-3-phosphate dehydrogenase</fullName>
        <ecNumber evidence="4">1.2.1.-</ecNumber>
    </recommendedName>
</protein>
<organism evidence="6 7">
    <name type="scientific">Helicobacter ibis</name>
    <dbReference type="NCBI Taxonomy" id="2962633"/>
    <lineage>
        <taxon>Bacteria</taxon>
        <taxon>Pseudomonadati</taxon>
        <taxon>Campylobacterota</taxon>
        <taxon>Epsilonproteobacteria</taxon>
        <taxon>Campylobacterales</taxon>
        <taxon>Helicobacteraceae</taxon>
        <taxon>Helicobacter</taxon>
    </lineage>
</organism>
<dbReference type="Pfam" id="PF02800">
    <property type="entry name" value="Gp_dh_C"/>
    <property type="match status" value="1"/>
</dbReference>
<proteinExistence type="inferred from homology"/>
<gene>
    <name evidence="6" type="primary">gap</name>
    <name evidence="6" type="ORF">PF021_05260</name>
</gene>
<dbReference type="PROSITE" id="PS00071">
    <property type="entry name" value="GAPDH"/>
    <property type="match status" value="1"/>
</dbReference>
<dbReference type="SUPFAM" id="SSF55347">
    <property type="entry name" value="Glyceraldehyde-3-phosphate dehydrogenase-like, C-terminal domain"/>
    <property type="match status" value="1"/>
</dbReference>
<dbReference type="InterPro" id="IPR006424">
    <property type="entry name" value="Glyceraldehyde-3-P_DH_1"/>
</dbReference>
<dbReference type="InterPro" id="IPR020831">
    <property type="entry name" value="GlycerAld/Erythrose_P_DH"/>
</dbReference>
<dbReference type="EMBL" id="JAQHXR010000002">
    <property type="protein sequence ID" value="MDA3969083.1"/>
    <property type="molecule type" value="Genomic_DNA"/>
</dbReference>
<dbReference type="InterPro" id="IPR036291">
    <property type="entry name" value="NAD(P)-bd_dom_sf"/>
</dbReference>
<dbReference type="InterPro" id="IPR020828">
    <property type="entry name" value="GlycerAld_3-P_DH_NAD(P)-bd"/>
</dbReference>
<accession>A0ABT4VEF2</accession>
<reference evidence="6 7" key="1">
    <citation type="submission" date="2023-01" db="EMBL/GenBank/DDBJ databases">
        <title>Description of Helicobacter ibis sp. nov. isolated from faecal droppings of black-faced ibis (Theristicus melanopis).</title>
        <authorList>
            <person name="Lopez-Cantillo M."/>
            <person name="Vidal-Veuthey B."/>
            <person name="Mella A."/>
            <person name="De La Haba R."/>
            <person name="Collado L."/>
        </authorList>
    </citation>
    <scope>NUCLEOTIDE SEQUENCE [LARGE SCALE GENOMIC DNA]</scope>
    <source>
        <strain evidence="6 7">A82</strain>
    </source>
</reference>
<dbReference type="PIRSF" id="PIRSF000149">
    <property type="entry name" value="GAP_DH"/>
    <property type="match status" value="1"/>
</dbReference>
<comment type="caution">
    <text evidence="6">The sequence shown here is derived from an EMBL/GenBank/DDBJ whole genome shotgun (WGS) entry which is preliminary data.</text>
</comment>
<keyword evidence="2 4" id="KW-0560">Oxidoreductase</keyword>
<evidence type="ECO:0000256" key="1">
    <source>
        <dbReference type="ARBA" id="ARBA00007406"/>
    </source>
</evidence>
<dbReference type="PRINTS" id="PR00078">
    <property type="entry name" value="G3PDHDRGNASE"/>
</dbReference>
<dbReference type="SUPFAM" id="SSF51735">
    <property type="entry name" value="NAD(P)-binding Rossmann-fold domains"/>
    <property type="match status" value="1"/>
</dbReference>
<evidence type="ECO:0000313" key="6">
    <source>
        <dbReference type="EMBL" id="MDA3969083.1"/>
    </source>
</evidence>
<comment type="similarity">
    <text evidence="1 3">Belongs to the glyceraldehyde-3-phosphate dehydrogenase family.</text>
</comment>